<reference evidence="3" key="1">
    <citation type="submission" date="2014-08" db="EMBL/GenBank/DDBJ databases">
        <title>Coriobacteriaceae sp. complete genome.</title>
        <authorList>
            <person name="Looft T."/>
            <person name="Bayles D.O."/>
            <person name="Stanton T.B."/>
        </authorList>
    </citation>
    <scope>NUCLEOTIDE SEQUENCE [LARGE SCALE GENOMIC DNA]</scope>
    <source>
        <strain evidence="3">68-1-3</strain>
    </source>
</reference>
<feature type="transmembrane region" description="Helical" evidence="1">
    <location>
        <begin position="89"/>
        <end position="108"/>
    </location>
</feature>
<gene>
    <name evidence="2" type="ORF">JI75_06820</name>
</gene>
<dbReference type="AlphaFoldDB" id="A0A0A8B6F3"/>
<dbReference type="KEGG" id="cbac:JI75_06820"/>
<dbReference type="RefSeq" id="WP_039689699.1">
    <property type="nucleotide sequence ID" value="NZ_CP009302.1"/>
</dbReference>
<dbReference type="OrthoDB" id="3192984at2"/>
<dbReference type="EMBL" id="CP009302">
    <property type="protein sequence ID" value="AJC12413.1"/>
    <property type="molecule type" value="Genomic_DNA"/>
</dbReference>
<dbReference type="HOGENOM" id="CLU_132477_0_0_11"/>
<feature type="transmembrane region" description="Helical" evidence="1">
    <location>
        <begin position="114"/>
        <end position="136"/>
    </location>
</feature>
<accession>A0A0A8B6F3</accession>
<dbReference type="Pfam" id="PF11457">
    <property type="entry name" value="DUF3021"/>
    <property type="match status" value="1"/>
</dbReference>
<feature type="transmembrane region" description="Helical" evidence="1">
    <location>
        <begin position="21"/>
        <end position="44"/>
    </location>
</feature>
<evidence type="ECO:0000313" key="2">
    <source>
        <dbReference type="EMBL" id="AJC12413.1"/>
    </source>
</evidence>
<evidence type="ECO:0008006" key="4">
    <source>
        <dbReference type="Google" id="ProtNLM"/>
    </source>
</evidence>
<keyword evidence="1" id="KW-1133">Transmembrane helix</keyword>
<sequence length="157" mass="17462">MTSRNAIDTEYRTAGENVRSFAISLCVGFTVIMLVSMVMGSIFASEEAKQGINLCWSIFGVCVAAAALQLVFFTSTIIRRMPNALRSALFGLCLYAVLAVTATAMGWFPSHNPMAWVSFTITYLLIFAVLSVVFSLSHKRQQRELDEKLAEYRRKDA</sequence>
<protein>
    <recommendedName>
        <fullName evidence="4">DUF3021 domain-containing protein</fullName>
    </recommendedName>
</protein>
<feature type="transmembrane region" description="Helical" evidence="1">
    <location>
        <begin position="56"/>
        <end position="77"/>
    </location>
</feature>
<organism evidence="2 3">
    <name type="scientific">Berryella intestinalis</name>
    <dbReference type="NCBI Taxonomy" id="1531429"/>
    <lineage>
        <taxon>Bacteria</taxon>
        <taxon>Bacillati</taxon>
        <taxon>Actinomycetota</taxon>
        <taxon>Coriobacteriia</taxon>
        <taxon>Eggerthellales</taxon>
        <taxon>Eggerthellaceae</taxon>
        <taxon>Berryella</taxon>
    </lineage>
</organism>
<evidence type="ECO:0000256" key="1">
    <source>
        <dbReference type="SAM" id="Phobius"/>
    </source>
</evidence>
<keyword evidence="3" id="KW-1185">Reference proteome</keyword>
<reference evidence="2 3" key="2">
    <citation type="journal article" date="2015" name="Genome Announc.">
        <title>Complete Genome Sequence of Coriobacteriaceae Strain 68-1-3, a Novel Mucus-Degrading Isolate from the Swine Intestinal Tract.</title>
        <authorList>
            <person name="Looft T."/>
            <person name="Bayles D.O."/>
            <person name="Alt D.P."/>
            <person name="Stanton T.B."/>
        </authorList>
    </citation>
    <scope>NUCLEOTIDE SEQUENCE [LARGE SCALE GENOMIC DNA]</scope>
    <source>
        <strain evidence="2 3">68-1-3</strain>
    </source>
</reference>
<keyword evidence="1" id="KW-0812">Transmembrane</keyword>
<proteinExistence type="predicted"/>
<evidence type="ECO:0000313" key="3">
    <source>
        <dbReference type="Proteomes" id="UP000031121"/>
    </source>
</evidence>
<dbReference type="InterPro" id="IPR021560">
    <property type="entry name" value="DUF3021"/>
</dbReference>
<name>A0A0A8B6F3_9ACTN</name>
<keyword evidence="1" id="KW-0472">Membrane</keyword>
<dbReference type="Proteomes" id="UP000031121">
    <property type="component" value="Chromosome"/>
</dbReference>